<dbReference type="InParanoid" id="A0A804HTJ8"/>
<evidence type="ECO:0000256" key="1">
    <source>
        <dbReference type="SAM" id="MobiDB-lite"/>
    </source>
</evidence>
<dbReference type="FunCoup" id="A0A804HTJ8">
    <property type="interactions" value="2784"/>
</dbReference>
<evidence type="ECO:0000259" key="2">
    <source>
        <dbReference type="PROSITE" id="PS51886"/>
    </source>
</evidence>
<dbReference type="PROSITE" id="PS51886">
    <property type="entry name" value="TLDC"/>
    <property type="match status" value="1"/>
</dbReference>
<accession>A0A804HTJ8</accession>
<dbReference type="OrthoDB" id="289228at2759"/>
<dbReference type="Proteomes" id="UP000012960">
    <property type="component" value="Unplaced"/>
</dbReference>
<organism evidence="3 4">
    <name type="scientific">Musa acuminata subsp. malaccensis</name>
    <name type="common">Wild banana</name>
    <name type="synonym">Musa malaccensis</name>
    <dbReference type="NCBI Taxonomy" id="214687"/>
    <lineage>
        <taxon>Eukaryota</taxon>
        <taxon>Viridiplantae</taxon>
        <taxon>Streptophyta</taxon>
        <taxon>Embryophyta</taxon>
        <taxon>Tracheophyta</taxon>
        <taxon>Spermatophyta</taxon>
        <taxon>Magnoliopsida</taxon>
        <taxon>Liliopsida</taxon>
        <taxon>Zingiberales</taxon>
        <taxon>Musaceae</taxon>
        <taxon>Musa</taxon>
    </lineage>
</organism>
<dbReference type="GeneID" id="103993152"/>
<name>A0A804HTJ8_MUSAM</name>
<dbReference type="SMART" id="SM00584">
    <property type="entry name" value="TLDc"/>
    <property type="match status" value="1"/>
</dbReference>
<dbReference type="EnsemblPlants" id="Ma01_t13180.1">
    <property type="protein sequence ID" value="Ma01_p13180.1"/>
    <property type="gene ID" value="Ma01_g13180"/>
</dbReference>
<dbReference type="AlphaFoldDB" id="A0A804HTJ8"/>
<evidence type="ECO:0000313" key="4">
    <source>
        <dbReference type="Proteomes" id="UP000012960"/>
    </source>
</evidence>
<dbReference type="OMA" id="GNERIFM"/>
<protein>
    <recommendedName>
        <fullName evidence="2">TLDc domain-containing protein</fullName>
    </recommendedName>
</protein>
<dbReference type="PANTHER" id="PTHR23354:SF104">
    <property type="entry name" value="TLD-DOMAIN CONTAINING NUCLEOLAR PROTEIN"/>
    <property type="match status" value="1"/>
</dbReference>
<evidence type="ECO:0000313" key="3">
    <source>
        <dbReference type="EnsemblPlants" id="Ma01_p13180.1"/>
    </source>
</evidence>
<sequence>MGASSSADHGGISEQQQRQEEEENLAAATGFLPSLRNAFSSLSPPSSSSVPLASLQEALSLNVQVVASESTPVPEHFPALSNNLGATLVSLFFPVADDRADGRIDWIGFLSGYNRCCGRMPVSRSINVLYRLYAALSREAGAPCGLEFDPDAGDDDKVGGSLLPGEVLMLFWISWVMGHSSRIAKMSRNAKDPLVLPDMSHLLVSALVSCGVIAEEDEHIWRSDVLAVDKGVSAQKFQTWVLTTAPGLANCLPKYVQERIQACSSSKESEGSSISASDNNSTGNVRDVCLLTRGRAWAVSLALRDRLSEEFLAASFQGINSGDFLYRSSIHGKGLSRFWSNVEGYNGPLIVLVSASSAESSEVDRSSRGWVIGVLITQGFENRETFFGSSGYLFAISPIFHVFPPSGKEKNFIYCHLHPAIRVYEANPKPVGLAFGGSTGNERIFLDEDFAQVTVRHHAFDKTYQHGPLTPNQGFLPVEAPVVEVEVWGFGGKTAKEQQDFYKKREMLFSEQRRKVDLKTFASWEDSPEKMMMDMVSDPNKVRREDR</sequence>
<dbReference type="Pfam" id="PF07534">
    <property type="entry name" value="TLD"/>
    <property type="match status" value="1"/>
</dbReference>
<dbReference type="InterPro" id="IPR006571">
    <property type="entry name" value="TLDc_dom"/>
</dbReference>
<reference evidence="3" key="1">
    <citation type="submission" date="2021-05" db="UniProtKB">
        <authorList>
            <consortium name="EnsemblPlants"/>
        </authorList>
    </citation>
    <scope>IDENTIFICATION</scope>
    <source>
        <strain evidence="3">subsp. malaccensis</strain>
    </source>
</reference>
<keyword evidence="4" id="KW-1185">Reference proteome</keyword>
<feature type="region of interest" description="Disordered" evidence="1">
    <location>
        <begin position="1"/>
        <end position="24"/>
    </location>
</feature>
<feature type="domain" description="TLDc" evidence="2">
    <location>
        <begin position="289"/>
        <end position="491"/>
    </location>
</feature>
<dbReference type="PANTHER" id="PTHR23354">
    <property type="entry name" value="NUCLEOLAR PROTEIN 7/ESTROGEN RECEPTOR COACTIVATOR-RELATED"/>
    <property type="match status" value="1"/>
</dbReference>
<dbReference type="Gramene" id="Ma01_t13180.1">
    <property type="protein sequence ID" value="Ma01_p13180.1"/>
    <property type="gene ID" value="Ma01_g13180"/>
</dbReference>
<proteinExistence type="predicted"/>